<gene>
    <name evidence="4" type="ORF">BW425_07410</name>
</gene>
<dbReference type="Gene3D" id="3.60.21.10">
    <property type="match status" value="1"/>
</dbReference>
<accession>A0A1Y3MGM0</accession>
<name>A0A1Y3MGM0_9BACI</name>
<dbReference type="InterPro" id="IPR024654">
    <property type="entry name" value="Calcineurin-like_PHP_lpxH"/>
</dbReference>
<evidence type="ECO:0000313" key="4">
    <source>
        <dbReference type="EMBL" id="OUM49597.1"/>
    </source>
</evidence>
<reference evidence="4 5" key="1">
    <citation type="submission" date="2017-02" db="EMBL/GenBank/DDBJ databases">
        <title>Bacillus pseudomycoides isolate FSL K6-0042.</title>
        <authorList>
            <person name="Kovac J."/>
        </authorList>
    </citation>
    <scope>NUCLEOTIDE SEQUENCE [LARGE SCALE GENOMIC DNA]</scope>
    <source>
        <strain evidence="4 5">FSL K6-0042</strain>
    </source>
</reference>
<comment type="caution">
    <text evidence="4">The sequence shown here is derived from an EMBL/GenBank/DDBJ whole genome shotgun (WGS) entry which is preliminary data.</text>
</comment>
<dbReference type="GO" id="GO:0016787">
    <property type="term" value="F:hydrolase activity"/>
    <property type="evidence" value="ECO:0007669"/>
    <property type="project" value="UniProtKB-UniRule"/>
</dbReference>
<dbReference type="GO" id="GO:0046872">
    <property type="term" value="F:metal ion binding"/>
    <property type="evidence" value="ECO:0007669"/>
    <property type="project" value="UniProtKB-KW"/>
</dbReference>
<dbReference type="AlphaFoldDB" id="A0A1Y3MGM0"/>
<evidence type="ECO:0000259" key="3">
    <source>
        <dbReference type="Pfam" id="PF12850"/>
    </source>
</evidence>
<dbReference type="InterPro" id="IPR000979">
    <property type="entry name" value="Phosphodiesterase_MJ0936/Vps29"/>
</dbReference>
<comment type="cofactor">
    <cofactor evidence="2">
        <name>a divalent metal cation</name>
        <dbReference type="ChEBI" id="CHEBI:60240"/>
    </cofactor>
</comment>
<keyword evidence="2" id="KW-0479">Metal-binding</keyword>
<protein>
    <recommendedName>
        <fullName evidence="2">Phosphoesterase</fullName>
        <ecNumber evidence="2">3.1.4.-</ecNumber>
    </recommendedName>
</protein>
<feature type="domain" description="Calcineurin-like phosphoesterase" evidence="3">
    <location>
        <begin position="1"/>
        <end position="145"/>
    </location>
</feature>
<dbReference type="NCBIfam" id="TIGR00040">
    <property type="entry name" value="yfcE"/>
    <property type="match status" value="1"/>
</dbReference>
<dbReference type="Proteomes" id="UP000195321">
    <property type="component" value="Unassembled WGS sequence"/>
</dbReference>
<dbReference type="EMBL" id="MWPX01000005">
    <property type="protein sequence ID" value="OUM49597.1"/>
    <property type="molecule type" value="Genomic_DNA"/>
</dbReference>
<sequence>MRALIVSDSHGSTKELQQLKDTYEGNVDVMIHCGDSELAPDHPDLRGFQVVKGNCDLYHSFEEEIITDVDEIRFFATHGHRYNIKMTLQTLLYRAKEVEANIVCFGHSHMLGAEFIDGILFINPGSILLPRSRKEKTFTLLEVNEKDIEIRFETLAGKVVAHKTFQRG</sequence>
<dbReference type="PANTHER" id="PTHR11124">
    <property type="entry name" value="VACUOLAR SORTING PROTEIN VPS29"/>
    <property type="match status" value="1"/>
</dbReference>
<dbReference type="SUPFAM" id="SSF56300">
    <property type="entry name" value="Metallo-dependent phosphatases"/>
    <property type="match status" value="1"/>
</dbReference>
<evidence type="ECO:0000256" key="1">
    <source>
        <dbReference type="ARBA" id="ARBA00008950"/>
    </source>
</evidence>
<proteinExistence type="inferred from homology"/>
<dbReference type="EC" id="3.1.4.-" evidence="2"/>
<dbReference type="Pfam" id="PF12850">
    <property type="entry name" value="Metallophos_2"/>
    <property type="match status" value="1"/>
</dbReference>
<dbReference type="InterPro" id="IPR041802">
    <property type="entry name" value="MPP_YfcE"/>
</dbReference>
<organism evidence="4 5">
    <name type="scientific">Bacillus pseudomycoides</name>
    <dbReference type="NCBI Taxonomy" id="64104"/>
    <lineage>
        <taxon>Bacteria</taxon>
        <taxon>Bacillati</taxon>
        <taxon>Bacillota</taxon>
        <taxon>Bacilli</taxon>
        <taxon>Bacillales</taxon>
        <taxon>Bacillaceae</taxon>
        <taxon>Bacillus</taxon>
        <taxon>Bacillus cereus group</taxon>
    </lineage>
</organism>
<dbReference type="InterPro" id="IPR029052">
    <property type="entry name" value="Metallo-depent_PP-like"/>
</dbReference>
<evidence type="ECO:0000256" key="2">
    <source>
        <dbReference type="RuleBase" id="RU362039"/>
    </source>
</evidence>
<dbReference type="RefSeq" id="WP_016116507.1">
    <property type="nucleotide sequence ID" value="NZ_CP189809.1"/>
</dbReference>
<evidence type="ECO:0000313" key="5">
    <source>
        <dbReference type="Proteomes" id="UP000195321"/>
    </source>
</evidence>
<comment type="similarity">
    <text evidence="1 2">Belongs to the metallophosphoesterase superfamily. YfcE family.</text>
</comment>
<dbReference type="CDD" id="cd00841">
    <property type="entry name" value="MPP_YfcE"/>
    <property type="match status" value="1"/>
</dbReference>